<evidence type="ECO:0000256" key="5">
    <source>
        <dbReference type="ARBA" id="ARBA00012180"/>
    </source>
</evidence>
<dbReference type="GO" id="GO:0004523">
    <property type="term" value="F:RNA-DNA hybrid ribonuclease activity"/>
    <property type="evidence" value="ECO:0007669"/>
    <property type="project" value="UniProtKB-EC"/>
</dbReference>
<dbReference type="InterPro" id="IPR050092">
    <property type="entry name" value="RNase_H"/>
</dbReference>
<dbReference type="Pfam" id="PF00075">
    <property type="entry name" value="RNase_H"/>
    <property type="match status" value="1"/>
</dbReference>
<evidence type="ECO:0000256" key="2">
    <source>
        <dbReference type="ARBA" id="ARBA00001946"/>
    </source>
</evidence>
<evidence type="ECO:0000313" key="15">
    <source>
        <dbReference type="Proteomes" id="UP000477070"/>
    </source>
</evidence>
<protein>
    <recommendedName>
        <fullName evidence="5">ribonuclease H</fullName>
        <ecNumber evidence="5">3.1.26.4</ecNumber>
    </recommendedName>
</protein>
<dbReference type="STRING" id="1548018.LS64_08545"/>
<reference evidence="12 15" key="4">
    <citation type="submission" date="2019-12" db="EMBL/GenBank/DDBJ databases">
        <title>Multi-Generational Helicobacter saguini Isolates.</title>
        <authorList>
            <person name="Mannion A."/>
            <person name="Shen Z."/>
            <person name="Fox J.G."/>
        </authorList>
    </citation>
    <scope>NUCLEOTIDE SEQUENCE [LARGE SCALE GENOMIC DNA]</scope>
    <source>
        <strain evidence="12">16-048</strain>
        <strain evidence="15">16-048 (F4)</strain>
    </source>
</reference>
<dbReference type="EMBL" id="QBIU01000001">
    <property type="protein sequence ID" value="MWV69744.1"/>
    <property type="molecule type" value="Genomic_DNA"/>
</dbReference>
<accession>A0A347VN21</accession>
<evidence type="ECO:0000313" key="14">
    <source>
        <dbReference type="Proteomes" id="UP000029714"/>
    </source>
</evidence>
<dbReference type="GO" id="GO:0046872">
    <property type="term" value="F:metal ion binding"/>
    <property type="evidence" value="ECO:0007669"/>
    <property type="project" value="UniProtKB-KW"/>
</dbReference>
<comment type="catalytic activity">
    <reaction evidence="1">
        <text>Endonucleolytic cleavage to 5'-phosphomonoester.</text>
        <dbReference type="EC" id="3.1.26.4"/>
    </reaction>
</comment>
<dbReference type="PANTHER" id="PTHR10642">
    <property type="entry name" value="RIBONUCLEASE H1"/>
    <property type="match status" value="1"/>
</dbReference>
<dbReference type="GO" id="GO:0003676">
    <property type="term" value="F:nucleic acid binding"/>
    <property type="evidence" value="ECO:0007669"/>
    <property type="project" value="InterPro"/>
</dbReference>
<organism evidence="13 14">
    <name type="scientific">Helicobacter saguini</name>
    <dbReference type="NCBI Taxonomy" id="1548018"/>
    <lineage>
        <taxon>Bacteria</taxon>
        <taxon>Pseudomonadati</taxon>
        <taxon>Campylobacterota</taxon>
        <taxon>Epsilonproteobacteria</taxon>
        <taxon>Campylobacterales</taxon>
        <taxon>Helicobacteraceae</taxon>
        <taxon>Helicobacter</taxon>
    </lineage>
</organism>
<dbReference type="Gene3D" id="3.30.420.10">
    <property type="entry name" value="Ribonuclease H-like superfamily/Ribonuclease H"/>
    <property type="match status" value="1"/>
</dbReference>
<evidence type="ECO:0000313" key="13">
    <source>
        <dbReference type="EMBL" id="TLD95585.1"/>
    </source>
</evidence>
<name>A0A347VN21_9HELI</name>
<reference evidence="13 14" key="2">
    <citation type="journal article" date="2016" name="Infect. Immun.">
        <title>Helicobacter saguini, a Novel Helicobacter Isolated from Cotton-Top Tamarins with Ulcerative Colitis, Has Proinflammatory Properties and Induces Typhlocolitis and Dysplasia in Gnotobiotic IL-10-/- Mice.</title>
        <authorList>
            <person name="Shen Z."/>
            <person name="Mannion A."/>
            <person name="Whary M.T."/>
            <person name="Muthupalani S."/>
            <person name="Sheh A."/>
            <person name="Feng Y."/>
            <person name="Gong G."/>
            <person name="Vandamme P."/>
            <person name="Holcombe H.R."/>
            <person name="Paster B.J."/>
            <person name="Fox J.G."/>
        </authorList>
    </citation>
    <scope>NUCLEOTIDE SEQUENCE [LARGE SCALE GENOMIC DNA]</scope>
    <source>
        <strain evidence="13 14">MIT 97-6194</strain>
    </source>
</reference>
<keyword evidence="14" id="KW-1185">Reference proteome</keyword>
<dbReference type="CDD" id="cd09278">
    <property type="entry name" value="RNase_HI_prokaryote_like"/>
    <property type="match status" value="1"/>
</dbReference>
<dbReference type="InterPro" id="IPR036397">
    <property type="entry name" value="RNaseH_sf"/>
</dbReference>
<evidence type="ECO:0000256" key="7">
    <source>
        <dbReference type="ARBA" id="ARBA00022723"/>
    </source>
</evidence>
<evidence type="ECO:0000256" key="1">
    <source>
        <dbReference type="ARBA" id="ARBA00000077"/>
    </source>
</evidence>
<dbReference type="PROSITE" id="PS50879">
    <property type="entry name" value="RNASE_H_1"/>
    <property type="match status" value="1"/>
</dbReference>
<proteinExistence type="inferred from homology"/>
<keyword evidence="7" id="KW-0479">Metal-binding</keyword>
<sequence>MKKVSIYTDGSSLVNPGASGWCALLEYKRKNGECEYTQISGGEPYNTNGRMELKAVVEGIKLLKEPCEVTIITDSKYVADSIEIYLPNWIKKGFKDVKHTDLWGEYVYLTKNHKVKSLWVKAHNGHPQNEHCDEVARANASKFDDLLI</sequence>
<dbReference type="RefSeq" id="WP_034572241.1">
    <property type="nucleotide sequence ID" value="NZ_JRMP02000002.1"/>
</dbReference>
<comment type="subunit">
    <text evidence="4">Monomer.</text>
</comment>
<feature type="domain" description="RNase H type-1" evidence="11">
    <location>
        <begin position="1"/>
        <end position="141"/>
    </location>
</feature>
<keyword evidence="9" id="KW-0378">Hydrolase</keyword>
<evidence type="ECO:0000256" key="6">
    <source>
        <dbReference type="ARBA" id="ARBA00022722"/>
    </source>
</evidence>
<evidence type="ECO:0000256" key="10">
    <source>
        <dbReference type="ARBA" id="ARBA00022842"/>
    </source>
</evidence>
<keyword evidence="6" id="KW-0540">Nuclease</keyword>
<dbReference type="OrthoDB" id="7845843at2"/>
<comment type="caution">
    <text evidence="13">The sequence shown here is derived from an EMBL/GenBank/DDBJ whole genome shotgun (WGS) entry which is preliminary data.</text>
</comment>
<evidence type="ECO:0000313" key="12">
    <source>
        <dbReference type="EMBL" id="MWV69744.1"/>
    </source>
</evidence>
<keyword evidence="8" id="KW-0255">Endonuclease</keyword>
<comment type="cofactor">
    <cofactor evidence="2">
        <name>Mg(2+)</name>
        <dbReference type="ChEBI" id="CHEBI:18420"/>
    </cofactor>
</comment>
<dbReference type="InterPro" id="IPR002156">
    <property type="entry name" value="RNaseH_domain"/>
</dbReference>
<dbReference type="Proteomes" id="UP000029714">
    <property type="component" value="Unassembled WGS sequence"/>
</dbReference>
<dbReference type="GO" id="GO:0043137">
    <property type="term" value="P:DNA replication, removal of RNA primer"/>
    <property type="evidence" value="ECO:0007669"/>
    <property type="project" value="TreeGrafter"/>
</dbReference>
<dbReference type="EMBL" id="JRMP02000002">
    <property type="protein sequence ID" value="TLD95585.1"/>
    <property type="molecule type" value="Genomic_DNA"/>
</dbReference>
<dbReference type="PANTHER" id="PTHR10642:SF26">
    <property type="entry name" value="RIBONUCLEASE H1"/>
    <property type="match status" value="1"/>
</dbReference>
<dbReference type="SUPFAM" id="SSF53098">
    <property type="entry name" value="Ribonuclease H-like"/>
    <property type="match status" value="1"/>
</dbReference>
<evidence type="ECO:0000256" key="9">
    <source>
        <dbReference type="ARBA" id="ARBA00022801"/>
    </source>
</evidence>
<keyword evidence="10" id="KW-0460">Magnesium</keyword>
<dbReference type="AlphaFoldDB" id="A0A347VN21"/>
<reference evidence="13" key="3">
    <citation type="submission" date="2018-04" db="EMBL/GenBank/DDBJ databases">
        <authorList>
            <person name="Sheh A."/>
            <person name="Shen Z."/>
            <person name="Mannion A.J."/>
            <person name="Fox J.G."/>
        </authorList>
    </citation>
    <scope>NUCLEOTIDE SEQUENCE</scope>
    <source>
        <strain evidence="13">MIT 97-6194</strain>
    </source>
</reference>
<gene>
    <name evidence="12" type="ORF">DCO61_06970</name>
    <name evidence="13" type="ORF">LS64_001650</name>
</gene>
<dbReference type="InterPro" id="IPR012337">
    <property type="entry name" value="RNaseH-like_sf"/>
</dbReference>
<dbReference type="InterPro" id="IPR022892">
    <property type="entry name" value="RNaseHI"/>
</dbReference>
<evidence type="ECO:0000256" key="3">
    <source>
        <dbReference type="ARBA" id="ARBA00005300"/>
    </source>
</evidence>
<dbReference type="Proteomes" id="UP000477070">
    <property type="component" value="Unassembled WGS sequence"/>
</dbReference>
<evidence type="ECO:0000256" key="8">
    <source>
        <dbReference type="ARBA" id="ARBA00022759"/>
    </source>
</evidence>
<evidence type="ECO:0000259" key="11">
    <source>
        <dbReference type="PROSITE" id="PS50879"/>
    </source>
</evidence>
<reference evidence="13 14" key="1">
    <citation type="journal article" date="2014" name="Genome Announc.">
        <title>Draft genome sequences of eight enterohepatic helicobacter species isolated from both laboratory and wild rodents.</title>
        <authorList>
            <person name="Sheh A."/>
            <person name="Shen Z."/>
            <person name="Fox J.G."/>
        </authorList>
    </citation>
    <scope>NUCLEOTIDE SEQUENCE [LARGE SCALE GENOMIC DNA]</scope>
    <source>
        <strain evidence="13 14">MIT 97-6194</strain>
    </source>
</reference>
<evidence type="ECO:0000256" key="4">
    <source>
        <dbReference type="ARBA" id="ARBA00011245"/>
    </source>
</evidence>
<comment type="similarity">
    <text evidence="3">Belongs to the RNase H family.</text>
</comment>
<dbReference type="EC" id="3.1.26.4" evidence="5"/>